<evidence type="ECO:0000313" key="1">
    <source>
        <dbReference type="EMBL" id="GGK35608.1"/>
    </source>
</evidence>
<gene>
    <name evidence="1" type="ORF">GCM10011322_23090</name>
</gene>
<evidence type="ECO:0000313" key="2">
    <source>
        <dbReference type="Proteomes" id="UP000600449"/>
    </source>
</evidence>
<dbReference type="RefSeq" id="WP_188913010.1">
    <property type="nucleotide sequence ID" value="NZ_BMMF01000006.1"/>
</dbReference>
<proteinExistence type="predicted"/>
<protein>
    <submittedName>
        <fullName evidence="1">Uncharacterized protein</fullName>
    </submittedName>
</protein>
<comment type="caution">
    <text evidence="1">The sequence shown here is derived from an EMBL/GenBank/DDBJ whole genome shotgun (WGS) entry which is preliminary data.</text>
</comment>
<organism evidence="1 2">
    <name type="scientific">Salinarimonas ramus</name>
    <dbReference type="NCBI Taxonomy" id="690164"/>
    <lineage>
        <taxon>Bacteria</taxon>
        <taxon>Pseudomonadati</taxon>
        <taxon>Pseudomonadota</taxon>
        <taxon>Alphaproteobacteria</taxon>
        <taxon>Hyphomicrobiales</taxon>
        <taxon>Salinarimonadaceae</taxon>
        <taxon>Salinarimonas</taxon>
    </lineage>
</organism>
<dbReference type="AlphaFoldDB" id="A0A917V4A6"/>
<keyword evidence="2" id="KW-1185">Reference proteome</keyword>
<dbReference type="Proteomes" id="UP000600449">
    <property type="component" value="Unassembled WGS sequence"/>
</dbReference>
<dbReference type="EMBL" id="BMMF01000006">
    <property type="protein sequence ID" value="GGK35608.1"/>
    <property type="molecule type" value="Genomic_DNA"/>
</dbReference>
<reference evidence="1 2" key="1">
    <citation type="journal article" date="2014" name="Int. J. Syst. Evol. Microbiol.">
        <title>Complete genome sequence of Corynebacterium casei LMG S-19264T (=DSM 44701T), isolated from a smear-ripened cheese.</title>
        <authorList>
            <consortium name="US DOE Joint Genome Institute (JGI-PGF)"/>
            <person name="Walter F."/>
            <person name="Albersmeier A."/>
            <person name="Kalinowski J."/>
            <person name="Ruckert C."/>
        </authorList>
    </citation>
    <scope>NUCLEOTIDE SEQUENCE [LARGE SCALE GENOMIC DNA]</scope>
    <source>
        <strain evidence="1 2">CGMCC 1.9161</strain>
    </source>
</reference>
<sequence length="179" mass="18034">MDISTNPSVVDQSTTPPTGPTFQALASFIAAVDAARGEQVREDFDGVEVPPGDVPVVTPPVVGAPPVETPAANAEVALRTDNGDAALQFAADLFATLPPGSSVWVVRDTEVGSNAFTVVQGDGPLSLDGAALVAGTDAVLGIASFGEAIPSETGVGRGQAIIDLFPPSTRGENAVPSRD</sequence>
<accession>A0A917V4A6</accession>
<name>A0A917V4A6_9HYPH</name>